<sequence length="61" mass="7360">MESLILVKNIIRNNYDLLIDDIVEEKQNLEYEGFTFSIKKKRFRSRKAKKTLKKKGYFVAF</sequence>
<evidence type="ECO:0000313" key="2">
    <source>
        <dbReference type="Proteomes" id="UP000767291"/>
    </source>
</evidence>
<evidence type="ECO:0000313" key="1">
    <source>
        <dbReference type="EMBL" id="MBP1855453.1"/>
    </source>
</evidence>
<name>A0ABS4EBX8_9FIRM</name>
<dbReference type="InterPro" id="IPR038231">
    <property type="entry name" value="MepB-like_sf"/>
</dbReference>
<dbReference type="Proteomes" id="UP000767291">
    <property type="component" value="Unassembled WGS sequence"/>
</dbReference>
<gene>
    <name evidence="1" type="ORF">J2Z43_001848</name>
</gene>
<dbReference type="Pfam" id="PF08877">
    <property type="entry name" value="MepB-like"/>
    <property type="match status" value="1"/>
</dbReference>
<keyword evidence="2" id="KW-1185">Reference proteome</keyword>
<comment type="caution">
    <text evidence="1">The sequence shown here is derived from an EMBL/GenBank/DDBJ whole genome shotgun (WGS) entry which is preliminary data.</text>
</comment>
<protein>
    <submittedName>
        <fullName evidence="1">Uncharacterized protein</fullName>
    </submittedName>
</protein>
<accession>A0ABS4EBX8</accession>
<dbReference type="EMBL" id="JAGGJX010000003">
    <property type="protein sequence ID" value="MBP1855453.1"/>
    <property type="molecule type" value="Genomic_DNA"/>
</dbReference>
<dbReference type="Gene3D" id="3.40.1350.140">
    <property type="entry name" value="MepB-like"/>
    <property type="match status" value="1"/>
</dbReference>
<reference evidence="1 2" key="1">
    <citation type="submission" date="2021-03" db="EMBL/GenBank/DDBJ databases">
        <title>Genomic Encyclopedia of Type Strains, Phase IV (KMG-IV): sequencing the most valuable type-strain genomes for metagenomic binning, comparative biology and taxonomic classification.</title>
        <authorList>
            <person name="Goeker M."/>
        </authorList>
    </citation>
    <scope>NUCLEOTIDE SEQUENCE [LARGE SCALE GENOMIC DNA]</scope>
    <source>
        <strain evidence="1 2">DSM 1289</strain>
    </source>
</reference>
<organism evidence="1 2">
    <name type="scientific">Metaclostridioides mangenotii</name>
    <dbReference type="NCBI Taxonomy" id="1540"/>
    <lineage>
        <taxon>Bacteria</taxon>
        <taxon>Bacillati</taxon>
        <taxon>Bacillota</taxon>
        <taxon>Clostridia</taxon>
        <taxon>Peptostreptococcales</taxon>
        <taxon>Peptostreptococcaceae</taxon>
        <taxon>Metaclostridioides</taxon>
    </lineage>
</organism>
<dbReference type="InterPro" id="IPR011235">
    <property type="entry name" value="MepB-like"/>
</dbReference>
<proteinExistence type="predicted"/>